<protein>
    <submittedName>
        <fullName evidence="1">Uncharacterized protein</fullName>
    </submittedName>
</protein>
<sequence length="96" mass="10346">MEPSRHRGTVYAVRRTAVAVACNDLPSGFTGLIEELDPLLLVLPFRDVEAVAAGEDDVFVSMGMPPPTPLPLLCSPCFSMRIWSFPVSSPRTATGN</sequence>
<dbReference type="Gramene" id="TVU27371">
    <property type="protein sequence ID" value="TVU27371"/>
    <property type="gene ID" value="EJB05_29976"/>
</dbReference>
<dbReference type="AlphaFoldDB" id="A0A5J9UVM2"/>
<comment type="caution">
    <text evidence="1">The sequence shown here is derived from an EMBL/GenBank/DDBJ whole genome shotgun (WGS) entry which is preliminary data.</text>
</comment>
<gene>
    <name evidence="1" type="ORF">EJB05_29976</name>
</gene>
<feature type="non-terminal residue" evidence="1">
    <location>
        <position position="1"/>
    </location>
</feature>
<organism evidence="1 2">
    <name type="scientific">Eragrostis curvula</name>
    <name type="common">weeping love grass</name>
    <dbReference type="NCBI Taxonomy" id="38414"/>
    <lineage>
        <taxon>Eukaryota</taxon>
        <taxon>Viridiplantae</taxon>
        <taxon>Streptophyta</taxon>
        <taxon>Embryophyta</taxon>
        <taxon>Tracheophyta</taxon>
        <taxon>Spermatophyta</taxon>
        <taxon>Magnoliopsida</taxon>
        <taxon>Liliopsida</taxon>
        <taxon>Poales</taxon>
        <taxon>Poaceae</taxon>
        <taxon>PACMAD clade</taxon>
        <taxon>Chloridoideae</taxon>
        <taxon>Eragrostideae</taxon>
        <taxon>Eragrostidinae</taxon>
        <taxon>Eragrostis</taxon>
    </lineage>
</organism>
<reference evidence="1 2" key="1">
    <citation type="journal article" date="2019" name="Sci. Rep.">
        <title>A high-quality genome of Eragrostis curvula grass provides insights into Poaceae evolution and supports new strategies to enhance forage quality.</title>
        <authorList>
            <person name="Carballo J."/>
            <person name="Santos B.A.C.M."/>
            <person name="Zappacosta D."/>
            <person name="Garbus I."/>
            <person name="Selva J.P."/>
            <person name="Gallo C.A."/>
            <person name="Diaz A."/>
            <person name="Albertini E."/>
            <person name="Caccamo M."/>
            <person name="Echenique V."/>
        </authorList>
    </citation>
    <scope>NUCLEOTIDE SEQUENCE [LARGE SCALE GENOMIC DNA]</scope>
    <source>
        <strain evidence="2">cv. Victoria</strain>
        <tissue evidence="1">Leaf</tissue>
    </source>
</reference>
<dbReference type="EMBL" id="RWGY01000013">
    <property type="protein sequence ID" value="TVU27371.1"/>
    <property type="molecule type" value="Genomic_DNA"/>
</dbReference>
<evidence type="ECO:0000313" key="1">
    <source>
        <dbReference type="EMBL" id="TVU27371.1"/>
    </source>
</evidence>
<dbReference type="Proteomes" id="UP000324897">
    <property type="component" value="Chromosome 2"/>
</dbReference>
<keyword evidence="2" id="KW-1185">Reference proteome</keyword>
<name>A0A5J9UVM2_9POAL</name>
<proteinExistence type="predicted"/>
<evidence type="ECO:0000313" key="2">
    <source>
        <dbReference type="Proteomes" id="UP000324897"/>
    </source>
</evidence>
<accession>A0A5J9UVM2</accession>